<name>A0AAV5JMK2_9ROSI</name>
<comment type="caution">
    <text evidence="1">The sequence shown here is derived from an EMBL/GenBank/DDBJ whole genome shotgun (WGS) entry which is preliminary data.</text>
</comment>
<sequence length="48" mass="5606">MIMRMKVPKEGSCDPIPPLELPHSLHSFHRVSQFDELNMVRFHFPVSS</sequence>
<dbReference type="AlphaFoldDB" id="A0AAV5JMK2"/>
<proteinExistence type="predicted"/>
<dbReference type="EMBL" id="BPVZ01000044">
    <property type="protein sequence ID" value="GKV15848.1"/>
    <property type="molecule type" value="Genomic_DNA"/>
</dbReference>
<organism evidence="1 2">
    <name type="scientific">Rubroshorea leprosula</name>
    <dbReference type="NCBI Taxonomy" id="152421"/>
    <lineage>
        <taxon>Eukaryota</taxon>
        <taxon>Viridiplantae</taxon>
        <taxon>Streptophyta</taxon>
        <taxon>Embryophyta</taxon>
        <taxon>Tracheophyta</taxon>
        <taxon>Spermatophyta</taxon>
        <taxon>Magnoliopsida</taxon>
        <taxon>eudicotyledons</taxon>
        <taxon>Gunneridae</taxon>
        <taxon>Pentapetalae</taxon>
        <taxon>rosids</taxon>
        <taxon>malvids</taxon>
        <taxon>Malvales</taxon>
        <taxon>Dipterocarpaceae</taxon>
        <taxon>Rubroshorea</taxon>
    </lineage>
</organism>
<protein>
    <submittedName>
        <fullName evidence="1">Uncharacterized protein</fullName>
    </submittedName>
</protein>
<gene>
    <name evidence="1" type="ORF">SLEP1_g26593</name>
</gene>
<evidence type="ECO:0000313" key="1">
    <source>
        <dbReference type="EMBL" id="GKV15848.1"/>
    </source>
</evidence>
<reference evidence="1 2" key="1">
    <citation type="journal article" date="2021" name="Commun. Biol.">
        <title>The genome of Shorea leprosula (Dipterocarpaceae) highlights the ecological relevance of drought in aseasonal tropical rainforests.</title>
        <authorList>
            <person name="Ng K.K.S."/>
            <person name="Kobayashi M.J."/>
            <person name="Fawcett J.A."/>
            <person name="Hatakeyama M."/>
            <person name="Paape T."/>
            <person name="Ng C.H."/>
            <person name="Ang C.C."/>
            <person name="Tnah L.H."/>
            <person name="Lee C.T."/>
            <person name="Nishiyama T."/>
            <person name="Sese J."/>
            <person name="O'Brien M.J."/>
            <person name="Copetti D."/>
            <person name="Mohd Noor M.I."/>
            <person name="Ong R.C."/>
            <person name="Putra M."/>
            <person name="Sireger I.Z."/>
            <person name="Indrioko S."/>
            <person name="Kosugi Y."/>
            <person name="Izuno A."/>
            <person name="Isagi Y."/>
            <person name="Lee S.L."/>
            <person name="Shimizu K.K."/>
        </authorList>
    </citation>
    <scope>NUCLEOTIDE SEQUENCE [LARGE SCALE GENOMIC DNA]</scope>
    <source>
        <strain evidence="1">214</strain>
    </source>
</reference>
<keyword evidence="2" id="KW-1185">Reference proteome</keyword>
<accession>A0AAV5JMK2</accession>
<dbReference type="Proteomes" id="UP001054252">
    <property type="component" value="Unassembled WGS sequence"/>
</dbReference>
<evidence type="ECO:0000313" key="2">
    <source>
        <dbReference type="Proteomes" id="UP001054252"/>
    </source>
</evidence>